<dbReference type="AlphaFoldDB" id="A0A1F5PKL7"/>
<dbReference type="Gene3D" id="3.40.30.10">
    <property type="entry name" value="Glutaredoxin"/>
    <property type="match status" value="1"/>
</dbReference>
<accession>A0A1F5PKL7</accession>
<sequence length="177" mass="19743">MGKLVRDDSHGTHGARAKVTLVEFGDYQCPACAAAHPVLKQIVEAYKDNPDFTFVFRNFPLTEIHNAAEISSEAAEAAAEQGKFWEMHDLLYEKQSEWAGSQAEGFLIGYAESLGLDVTKFRQALDQQKFANVIKTDRADGEALKINSTPSFFLNDEKMVGVPVFETLKLKIDEKLK</sequence>
<protein>
    <recommendedName>
        <fullName evidence="2">Thioredoxin domain-containing protein</fullName>
    </recommendedName>
</protein>
<evidence type="ECO:0000259" key="2">
    <source>
        <dbReference type="PROSITE" id="PS51352"/>
    </source>
</evidence>
<dbReference type="SUPFAM" id="SSF52833">
    <property type="entry name" value="Thioredoxin-like"/>
    <property type="match status" value="1"/>
</dbReference>
<dbReference type="PANTHER" id="PTHR13887">
    <property type="entry name" value="GLUTATHIONE S-TRANSFERASE KAPPA"/>
    <property type="match status" value="1"/>
</dbReference>
<evidence type="ECO:0000256" key="1">
    <source>
        <dbReference type="ARBA" id="ARBA00005791"/>
    </source>
</evidence>
<dbReference type="Proteomes" id="UP000177682">
    <property type="component" value="Unassembled WGS sequence"/>
</dbReference>
<feature type="domain" description="Thioredoxin" evidence="2">
    <location>
        <begin position="1"/>
        <end position="177"/>
    </location>
</feature>
<dbReference type="PROSITE" id="PS51352">
    <property type="entry name" value="THIOREDOXIN_2"/>
    <property type="match status" value="1"/>
</dbReference>
<evidence type="ECO:0000313" key="4">
    <source>
        <dbReference type="Proteomes" id="UP000177682"/>
    </source>
</evidence>
<comment type="similarity">
    <text evidence="1">Belongs to the thioredoxin family. DsbA subfamily.</text>
</comment>
<dbReference type="PANTHER" id="PTHR13887:SF55">
    <property type="entry name" value="SLR0313 PROTEIN"/>
    <property type="match status" value="1"/>
</dbReference>
<dbReference type="EMBL" id="MFEY01000007">
    <property type="protein sequence ID" value="OGE90407.1"/>
    <property type="molecule type" value="Genomic_DNA"/>
</dbReference>
<reference evidence="3 4" key="1">
    <citation type="journal article" date="2016" name="Nat. Commun.">
        <title>Thousands of microbial genomes shed light on interconnected biogeochemical processes in an aquifer system.</title>
        <authorList>
            <person name="Anantharaman K."/>
            <person name="Brown C.T."/>
            <person name="Hug L.A."/>
            <person name="Sharon I."/>
            <person name="Castelle C.J."/>
            <person name="Probst A.J."/>
            <person name="Thomas B.C."/>
            <person name="Singh A."/>
            <person name="Wilkins M.J."/>
            <person name="Karaoz U."/>
            <person name="Brodie E.L."/>
            <person name="Williams K.H."/>
            <person name="Hubbard S.S."/>
            <person name="Banfield J.F."/>
        </authorList>
    </citation>
    <scope>NUCLEOTIDE SEQUENCE [LARGE SCALE GENOMIC DNA]</scope>
</reference>
<proteinExistence type="inferred from homology"/>
<evidence type="ECO:0000313" key="3">
    <source>
        <dbReference type="EMBL" id="OGE90407.1"/>
    </source>
</evidence>
<dbReference type="InterPro" id="IPR013766">
    <property type="entry name" value="Thioredoxin_domain"/>
</dbReference>
<organism evidence="3 4">
    <name type="scientific">Candidatus Doudnabacteria bacterium RIFCSPHIGHO2_12_FULL_48_16</name>
    <dbReference type="NCBI Taxonomy" id="1817838"/>
    <lineage>
        <taxon>Bacteria</taxon>
        <taxon>Candidatus Doudnaibacteriota</taxon>
    </lineage>
</organism>
<gene>
    <name evidence="3" type="ORF">A3E29_03230</name>
</gene>
<comment type="caution">
    <text evidence="3">The sequence shown here is derived from an EMBL/GenBank/DDBJ whole genome shotgun (WGS) entry which is preliminary data.</text>
</comment>
<dbReference type="InterPro" id="IPR036249">
    <property type="entry name" value="Thioredoxin-like_sf"/>
</dbReference>
<dbReference type="Pfam" id="PF13462">
    <property type="entry name" value="Thioredoxin_4"/>
    <property type="match status" value="1"/>
</dbReference>
<name>A0A1F5PKL7_9BACT</name>
<dbReference type="InterPro" id="IPR012336">
    <property type="entry name" value="Thioredoxin-like_fold"/>
</dbReference>